<organism evidence="1 2">
    <name type="scientific">Chitinophaga eiseniae</name>
    <dbReference type="NCBI Taxonomy" id="634771"/>
    <lineage>
        <taxon>Bacteria</taxon>
        <taxon>Pseudomonadati</taxon>
        <taxon>Bacteroidota</taxon>
        <taxon>Chitinophagia</taxon>
        <taxon>Chitinophagales</taxon>
        <taxon>Chitinophagaceae</taxon>
        <taxon>Chitinophaga</taxon>
    </lineage>
</organism>
<accession>A0A1T4LX15</accession>
<gene>
    <name evidence="1" type="ORF">SAMN04488128_101838</name>
</gene>
<dbReference type="AlphaFoldDB" id="A0A1T4LX15"/>
<evidence type="ECO:0000313" key="2">
    <source>
        <dbReference type="Proteomes" id="UP000190367"/>
    </source>
</evidence>
<protein>
    <submittedName>
        <fullName evidence="1">Uncharacterized protein</fullName>
    </submittedName>
</protein>
<name>A0A1T4LX15_9BACT</name>
<dbReference type="EMBL" id="FUWZ01000001">
    <property type="protein sequence ID" value="SJZ59028.1"/>
    <property type="molecule type" value="Genomic_DNA"/>
</dbReference>
<reference evidence="2" key="1">
    <citation type="submission" date="2017-02" db="EMBL/GenBank/DDBJ databases">
        <authorList>
            <person name="Varghese N."/>
            <person name="Submissions S."/>
        </authorList>
    </citation>
    <scope>NUCLEOTIDE SEQUENCE [LARGE SCALE GENOMIC DNA]</scope>
    <source>
        <strain evidence="2">DSM 22224</strain>
    </source>
</reference>
<evidence type="ECO:0000313" key="1">
    <source>
        <dbReference type="EMBL" id="SJZ59028.1"/>
    </source>
</evidence>
<sequence>MNATGDVSGILSRPVITGDKAIAIPILPR</sequence>
<keyword evidence="2" id="KW-1185">Reference proteome</keyword>
<dbReference type="Proteomes" id="UP000190367">
    <property type="component" value="Unassembled WGS sequence"/>
</dbReference>
<proteinExistence type="predicted"/>